<keyword evidence="6" id="KW-1185">Reference proteome</keyword>
<dbReference type="SMART" id="SM00054">
    <property type="entry name" value="EFh"/>
    <property type="match status" value="3"/>
</dbReference>
<feature type="domain" description="EF-hand" evidence="4">
    <location>
        <begin position="115"/>
        <end position="150"/>
    </location>
</feature>
<dbReference type="InterPro" id="IPR011992">
    <property type="entry name" value="EF-hand-dom_pair"/>
</dbReference>
<accession>A0A077Z339</accession>
<evidence type="ECO:0000313" key="6">
    <source>
        <dbReference type="Proteomes" id="UP000030665"/>
    </source>
</evidence>
<evidence type="ECO:0000259" key="4">
    <source>
        <dbReference type="PROSITE" id="PS50222"/>
    </source>
</evidence>
<protein>
    <submittedName>
        <fullName evidence="5">Calcyphosin protein</fullName>
    </submittedName>
</protein>
<dbReference type="SUPFAM" id="SSF47473">
    <property type="entry name" value="EF-hand"/>
    <property type="match status" value="1"/>
</dbReference>
<keyword evidence="3" id="KW-0106">Calcium</keyword>
<dbReference type="Pfam" id="PF13405">
    <property type="entry name" value="EF-hand_6"/>
    <property type="match status" value="1"/>
</dbReference>
<dbReference type="STRING" id="36087.A0A077Z339"/>
<proteinExistence type="predicted"/>
<dbReference type="GO" id="GO:0005509">
    <property type="term" value="F:calcium ion binding"/>
    <property type="evidence" value="ECO:0007669"/>
    <property type="project" value="InterPro"/>
</dbReference>
<evidence type="ECO:0000313" key="5">
    <source>
        <dbReference type="EMBL" id="CDW54244.1"/>
    </source>
</evidence>
<keyword evidence="2" id="KW-0677">Repeat</keyword>
<dbReference type="AlphaFoldDB" id="A0A077Z339"/>
<organism evidence="5 6">
    <name type="scientific">Trichuris trichiura</name>
    <name type="common">Whipworm</name>
    <name type="synonym">Trichocephalus trichiurus</name>
    <dbReference type="NCBI Taxonomy" id="36087"/>
    <lineage>
        <taxon>Eukaryota</taxon>
        <taxon>Metazoa</taxon>
        <taxon>Ecdysozoa</taxon>
        <taxon>Nematoda</taxon>
        <taxon>Enoplea</taxon>
        <taxon>Dorylaimia</taxon>
        <taxon>Trichinellida</taxon>
        <taxon>Trichuridae</taxon>
        <taxon>Trichuris</taxon>
    </lineage>
</organism>
<dbReference type="PROSITE" id="PS50222">
    <property type="entry name" value="EF_HAND_2"/>
    <property type="match status" value="3"/>
</dbReference>
<dbReference type="InterPro" id="IPR051581">
    <property type="entry name" value="Ca-bind"/>
</dbReference>
<evidence type="ECO:0000256" key="3">
    <source>
        <dbReference type="ARBA" id="ARBA00022837"/>
    </source>
</evidence>
<dbReference type="InterPro" id="IPR002048">
    <property type="entry name" value="EF_hand_dom"/>
</dbReference>
<feature type="domain" description="EF-hand" evidence="4">
    <location>
        <begin position="39"/>
        <end position="74"/>
    </location>
</feature>
<dbReference type="PANTHER" id="PTHR34524">
    <property type="entry name" value="CALCYPHOSIN"/>
    <property type="match status" value="1"/>
</dbReference>
<keyword evidence="1" id="KW-0479">Metal-binding</keyword>
<dbReference type="InterPro" id="IPR018247">
    <property type="entry name" value="EF_Hand_1_Ca_BS"/>
</dbReference>
<feature type="domain" description="EF-hand" evidence="4">
    <location>
        <begin position="75"/>
        <end position="110"/>
    </location>
</feature>
<reference evidence="5" key="1">
    <citation type="submission" date="2014-01" db="EMBL/GenBank/DDBJ databases">
        <authorList>
            <person name="Aslett M."/>
        </authorList>
    </citation>
    <scope>NUCLEOTIDE SEQUENCE</scope>
</reference>
<dbReference type="GO" id="GO:0043226">
    <property type="term" value="C:organelle"/>
    <property type="evidence" value="ECO:0007669"/>
    <property type="project" value="UniProtKB-ARBA"/>
</dbReference>
<gene>
    <name evidence="5" type="ORF">TTRE_0000251401</name>
</gene>
<dbReference type="PANTHER" id="PTHR34524:SF6">
    <property type="entry name" value="CALCYPHOSINE LIKE"/>
    <property type="match status" value="1"/>
</dbReference>
<dbReference type="PROSITE" id="PS00018">
    <property type="entry name" value="EF_HAND_1"/>
    <property type="match status" value="3"/>
</dbReference>
<name>A0A077Z339_TRITR</name>
<evidence type="ECO:0000256" key="2">
    <source>
        <dbReference type="ARBA" id="ARBA00022737"/>
    </source>
</evidence>
<sequence length="212" mass="24034">MAATDRSEGQMRENMKKLLNNTTDTMEKLRCQCLLRGCSGIKQFARSFRIMDDSKDHKVTLGEFQKGVNDFGTNLTKEETTELFNRIDKDNNGYIDIDEFIVALRASTTPPMSQSRLNIISMAFKKLDKNGDGVITASDMKGVYSVLGHPKYVTGEATEEDIFNEFLKTFEIGNHVNGIVTKEEFLDYYAGVSASIDSDVYFDLMMRKAWKL</sequence>
<dbReference type="OrthoDB" id="444540at2759"/>
<dbReference type="EMBL" id="HG805886">
    <property type="protein sequence ID" value="CDW54244.1"/>
    <property type="molecule type" value="Genomic_DNA"/>
</dbReference>
<dbReference type="Proteomes" id="UP000030665">
    <property type="component" value="Unassembled WGS sequence"/>
</dbReference>
<dbReference type="FunFam" id="1.10.238.10:FF:000178">
    <property type="entry name" value="Calmodulin-2 A"/>
    <property type="match status" value="1"/>
</dbReference>
<dbReference type="Gene3D" id="1.10.238.10">
    <property type="entry name" value="EF-hand"/>
    <property type="match status" value="2"/>
</dbReference>
<dbReference type="Pfam" id="PF13499">
    <property type="entry name" value="EF-hand_7"/>
    <property type="match status" value="1"/>
</dbReference>
<evidence type="ECO:0000256" key="1">
    <source>
        <dbReference type="ARBA" id="ARBA00022723"/>
    </source>
</evidence>
<reference evidence="5" key="2">
    <citation type="submission" date="2014-03" db="EMBL/GenBank/DDBJ databases">
        <title>The whipworm genome and dual-species transcriptomics of an intimate host-pathogen interaction.</title>
        <authorList>
            <person name="Foth B.J."/>
            <person name="Tsai I.J."/>
            <person name="Reid A.J."/>
            <person name="Bancroft A.J."/>
            <person name="Nichol S."/>
            <person name="Tracey A."/>
            <person name="Holroyd N."/>
            <person name="Cotton J.A."/>
            <person name="Stanley E.J."/>
            <person name="Zarowiecki M."/>
            <person name="Liu J.Z."/>
            <person name="Huckvale T."/>
            <person name="Cooper P.J."/>
            <person name="Grencis R.K."/>
            <person name="Berriman M."/>
        </authorList>
    </citation>
    <scope>NUCLEOTIDE SEQUENCE [LARGE SCALE GENOMIC DNA]</scope>
</reference>
<dbReference type="CDD" id="cd00051">
    <property type="entry name" value="EFh"/>
    <property type="match status" value="2"/>
</dbReference>